<sequence length="122" mass="13789">MTEMTELQIWRGLEHYVRTSSNLTRLQPIMHDCVLAFCVSRVTELEAAGKEAGAIDEPKDDLVLIRLVAFEGRVDLHARGVRDRFAAVDTLLAKLRTDLKAHKHFDRADDAFIGSTGKCYYP</sequence>
<dbReference type="EMBL" id="LAZR01008628">
    <property type="protein sequence ID" value="KKM77532.1"/>
    <property type="molecule type" value="Genomic_DNA"/>
</dbReference>
<evidence type="ECO:0000313" key="1">
    <source>
        <dbReference type="EMBL" id="KKM77532.1"/>
    </source>
</evidence>
<dbReference type="AlphaFoldDB" id="A0A0F9N7V6"/>
<proteinExistence type="predicted"/>
<reference evidence="1" key="1">
    <citation type="journal article" date="2015" name="Nature">
        <title>Complex archaea that bridge the gap between prokaryotes and eukaryotes.</title>
        <authorList>
            <person name="Spang A."/>
            <person name="Saw J.H."/>
            <person name="Jorgensen S.L."/>
            <person name="Zaremba-Niedzwiedzka K."/>
            <person name="Martijn J."/>
            <person name="Lind A.E."/>
            <person name="van Eijk R."/>
            <person name="Schleper C."/>
            <person name="Guy L."/>
            <person name="Ettema T.J."/>
        </authorList>
    </citation>
    <scope>NUCLEOTIDE SEQUENCE</scope>
</reference>
<gene>
    <name evidence="1" type="ORF">LCGC14_1369070</name>
</gene>
<protein>
    <submittedName>
        <fullName evidence="1">Uncharacterized protein</fullName>
    </submittedName>
</protein>
<comment type="caution">
    <text evidence="1">The sequence shown here is derived from an EMBL/GenBank/DDBJ whole genome shotgun (WGS) entry which is preliminary data.</text>
</comment>
<name>A0A0F9N7V6_9ZZZZ</name>
<organism evidence="1">
    <name type="scientific">marine sediment metagenome</name>
    <dbReference type="NCBI Taxonomy" id="412755"/>
    <lineage>
        <taxon>unclassified sequences</taxon>
        <taxon>metagenomes</taxon>
        <taxon>ecological metagenomes</taxon>
    </lineage>
</organism>
<accession>A0A0F9N7V6</accession>